<evidence type="ECO:0000313" key="2">
    <source>
        <dbReference type="Proteomes" id="UP000029861"/>
    </source>
</evidence>
<comment type="caution">
    <text evidence="1">The sequence shown here is derived from an EMBL/GenBank/DDBJ whole genome shotgun (WGS) entry which is preliminary data.</text>
</comment>
<sequence>MKKFLHILLLSSVALLFNGCISGWGWLVPYNLQPSYHQFKKMCKLDPEIYQFNGGKIDEEYYNKVLKYFDTDLDNMSKIKTLRISDDKKYFSYWFEKWIGDRISFDFVIWFKNENATKDNIKKVSVYVWWRNLRPFPAGNEGTGFYLSEDRENCDYFKKGVKWITKNK</sequence>
<organism evidence="1 2">
    <name type="scientific">Helicobacter trogontum</name>
    <dbReference type="NCBI Taxonomy" id="50960"/>
    <lineage>
        <taxon>Bacteria</taxon>
        <taxon>Pseudomonadati</taxon>
        <taxon>Campylobacterota</taxon>
        <taxon>Epsilonproteobacteria</taxon>
        <taxon>Campylobacterales</taxon>
        <taxon>Helicobacteraceae</taxon>
        <taxon>Helicobacter</taxon>
    </lineage>
</organism>
<dbReference type="AlphaFoldDB" id="A0A4U8T3T2"/>
<gene>
    <name evidence="1" type="ORF">LS80_010365</name>
</gene>
<name>A0A4U8T3T2_9HELI</name>
<dbReference type="Proteomes" id="UP000029861">
    <property type="component" value="Unassembled WGS sequence"/>
</dbReference>
<reference evidence="1 2" key="1">
    <citation type="journal article" date="2014" name="Genome Announc.">
        <title>Draft genome sequences of eight enterohepatic helicobacter species isolated from both laboratory and wild rodents.</title>
        <authorList>
            <person name="Sheh A."/>
            <person name="Shen Z."/>
            <person name="Fox J.G."/>
        </authorList>
    </citation>
    <scope>NUCLEOTIDE SEQUENCE [LARGE SCALE GENOMIC DNA]</scope>
    <source>
        <strain evidence="1 2">ATCC 49310</strain>
    </source>
</reference>
<dbReference type="RefSeq" id="WP_081960416.1">
    <property type="nucleotide sequence ID" value="NZ_JRPK02000070.1"/>
</dbReference>
<evidence type="ECO:0000313" key="1">
    <source>
        <dbReference type="EMBL" id="TLD94145.1"/>
    </source>
</evidence>
<proteinExistence type="predicted"/>
<dbReference type="EMBL" id="JRPK02000070">
    <property type="protein sequence ID" value="TLD94145.1"/>
    <property type="molecule type" value="Genomic_DNA"/>
</dbReference>
<accession>A0A4U8T3T2</accession>
<protein>
    <submittedName>
        <fullName evidence="1">Uncharacterized protein</fullName>
    </submittedName>
</protein>